<feature type="region of interest" description="Disordered" evidence="1">
    <location>
        <begin position="1"/>
        <end position="27"/>
    </location>
</feature>
<sequence>MMPSRTSATPPIPHQSQQGRSESALRQPVGKSLAPLVLHLATCSKMVPLSCTTSTLVGRPQAAHSRNRQPTRTSPASGRLTRCRLLGHSGDDKRQTRTREGVTAGLGAEQAFKLLWPSVPFSRLTCYCSLSRVSSRWIHGFIVPVGSISNKCTRYSN</sequence>
<dbReference type="HOGENOM" id="CLU_1678481_0_0_1"/>
<organism evidence="2 3">
    <name type="scientific">Paxillus rubicundulus Ve08.2h10</name>
    <dbReference type="NCBI Taxonomy" id="930991"/>
    <lineage>
        <taxon>Eukaryota</taxon>
        <taxon>Fungi</taxon>
        <taxon>Dikarya</taxon>
        <taxon>Basidiomycota</taxon>
        <taxon>Agaricomycotina</taxon>
        <taxon>Agaricomycetes</taxon>
        <taxon>Agaricomycetidae</taxon>
        <taxon>Boletales</taxon>
        <taxon>Paxilineae</taxon>
        <taxon>Paxillaceae</taxon>
        <taxon>Paxillus</taxon>
    </lineage>
</organism>
<evidence type="ECO:0000313" key="3">
    <source>
        <dbReference type="Proteomes" id="UP000054538"/>
    </source>
</evidence>
<keyword evidence="3" id="KW-1185">Reference proteome</keyword>
<dbReference type="AlphaFoldDB" id="A0A0D0DTW2"/>
<protein>
    <submittedName>
        <fullName evidence="2">Uncharacterized protein</fullName>
    </submittedName>
</protein>
<evidence type="ECO:0000256" key="1">
    <source>
        <dbReference type="SAM" id="MobiDB-lite"/>
    </source>
</evidence>
<dbReference type="Proteomes" id="UP000054538">
    <property type="component" value="Unassembled WGS sequence"/>
</dbReference>
<name>A0A0D0DTW2_9AGAM</name>
<feature type="region of interest" description="Disordered" evidence="1">
    <location>
        <begin position="57"/>
        <end position="80"/>
    </location>
</feature>
<proteinExistence type="predicted"/>
<reference evidence="3" key="2">
    <citation type="submission" date="2015-01" db="EMBL/GenBank/DDBJ databases">
        <title>Evolutionary Origins and Diversification of the Mycorrhizal Mutualists.</title>
        <authorList>
            <consortium name="DOE Joint Genome Institute"/>
            <consortium name="Mycorrhizal Genomics Consortium"/>
            <person name="Kohler A."/>
            <person name="Kuo A."/>
            <person name="Nagy L.G."/>
            <person name="Floudas D."/>
            <person name="Copeland A."/>
            <person name="Barry K.W."/>
            <person name="Cichocki N."/>
            <person name="Veneault-Fourrey C."/>
            <person name="LaButti K."/>
            <person name="Lindquist E.A."/>
            <person name="Lipzen A."/>
            <person name="Lundell T."/>
            <person name="Morin E."/>
            <person name="Murat C."/>
            <person name="Riley R."/>
            <person name="Ohm R."/>
            <person name="Sun H."/>
            <person name="Tunlid A."/>
            <person name="Henrissat B."/>
            <person name="Grigoriev I.V."/>
            <person name="Hibbett D.S."/>
            <person name="Martin F."/>
        </authorList>
    </citation>
    <scope>NUCLEOTIDE SEQUENCE [LARGE SCALE GENOMIC DNA]</scope>
    <source>
        <strain evidence="3">Ve08.2h10</strain>
    </source>
</reference>
<dbReference type="EMBL" id="KN824934">
    <property type="protein sequence ID" value="KIK97463.1"/>
    <property type="molecule type" value="Genomic_DNA"/>
</dbReference>
<dbReference type="InParanoid" id="A0A0D0DTW2"/>
<feature type="compositionally biased region" description="Polar residues" evidence="1">
    <location>
        <begin position="1"/>
        <end position="21"/>
    </location>
</feature>
<gene>
    <name evidence="2" type="ORF">PAXRUDRAFT_221142</name>
</gene>
<evidence type="ECO:0000313" key="2">
    <source>
        <dbReference type="EMBL" id="KIK97463.1"/>
    </source>
</evidence>
<accession>A0A0D0DTW2</accession>
<reference evidence="2 3" key="1">
    <citation type="submission" date="2014-04" db="EMBL/GenBank/DDBJ databases">
        <authorList>
            <consortium name="DOE Joint Genome Institute"/>
            <person name="Kuo A."/>
            <person name="Kohler A."/>
            <person name="Jargeat P."/>
            <person name="Nagy L.G."/>
            <person name="Floudas D."/>
            <person name="Copeland A."/>
            <person name="Barry K.W."/>
            <person name="Cichocki N."/>
            <person name="Veneault-Fourrey C."/>
            <person name="LaButti K."/>
            <person name="Lindquist E.A."/>
            <person name="Lipzen A."/>
            <person name="Lundell T."/>
            <person name="Morin E."/>
            <person name="Murat C."/>
            <person name="Sun H."/>
            <person name="Tunlid A."/>
            <person name="Henrissat B."/>
            <person name="Grigoriev I.V."/>
            <person name="Hibbett D.S."/>
            <person name="Martin F."/>
            <person name="Nordberg H.P."/>
            <person name="Cantor M.N."/>
            <person name="Hua S.X."/>
        </authorList>
    </citation>
    <scope>NUCLEOTIDE SEQUENCE [LARGE SCALE GENOMIC DNA]</scope>
    <source>
        <strain evidence="2 3">Ve08.2h10</strain>
    </source>
</reference>